<protein>
    <submittedName>
        <fullName evidence="1">Uncharacterized protein</fullName>
    </submittedName>
</protein>
<accession>A0A1I5WQA2</accession>
<keyword evidence="2" id="KW-1185">Reference proteome</keyword>
<proteinExistence type="predicted"/>
<name>A0A1I5WQA2_9PSED</name>
<gene>
    <name evidence="1" type="ORF">SAMN05216190_14227</name>
</gene>
<reference evidence="2" key="1">
    <citation type="submission" date="2016-10" db="EMBL/GenBank/DDBJ databases">
        <authorList>
            <person name="Varghese N."/>
            <person name="Submissions S."/>
        </authorList>
    </citation>
    <scope>NUCLEOTIDE SEQUENCE [LARGE SCALE GENOMIC DNA]</scope>
    <source>
        <strain evidence="2">DSM 17834</strain>
    </source>
</reference>
<organism evidence="1 2">
    <name type="scientific">Pseudomonas borbori</name>
    <dbReference type="NCBI Taxonomy" id="289003"/>
    <lineage>
        <taxon>Bacteria</taxon>
        <taxon>Pseudomonadati</taxon>
        <taxon>Pseudomonadota</taxon>
        <taxon>Gammaproteobacteria</taxon>
        <taxon>Pseudomonadales</taxon>
        <taxon>Pseudomonadaceae</taxon>
        <taxon>Pseudomonas</taxon>
    </lineage>
</organism>
<evidence type="ECO:0000313" key="2">
    <source>
        <dbReference type="Proteomes" id="UP000198784"/>
    </source>
</evidence>
<dbReference type="EMBL" id="FOWX01000042">
    <property type="protein sequence ID" value="SFQ21909.1"/>
    <property type="molecule type" value="Genomic_DNA"/>
</dbReference>
<evidence type="ECO:0000313" key="1">
    <source>
        <dbReference type="EMBL" id="SFQ21909.1"/>
    </source>
</evidence>
<sequence>MVAHDVRTELSTVELFGIPFKRQTELTTIKWITVIDSGNEDLS</sequence>
<dbReference type="AlphaFoldDB" id="A0A1I5WQA2"/>
<dbReference type="Proteomes" id="UP000198784">
    <property type="component" value="Unassembled WGS sequence"/>
</dbReference>